<reference evidence="1 2" key="1">
    <citation type="submission" date="2016-09" db="EMBL/GenBank/DDBJ databases">
        <title>Complete genome of Desulfosporosinus sp. OL.</title>
        <authorList>
            <person name="Mardanov A."/>
            <person name="Beletsky A."/>
            <person name="Panova A."/>
            <person name="Karnachuk O."/>
            <person name="Ravin N."/>
        </authorList>
    </citation>
    <scope>NUCLEOTIDE SEQUENCE [LARGE SCALE GENOMIC DNA]</scope>
    <source>
        <strain evidence="1 2">OL</strain>
    </source>
</reference>
<dbReference type="EMBL" id="MLBF01000049">
    <property type="protein sequence ID" value="OLN27947.1"/>
    <property type="molecule type" value="Genomic_DNA"/>
</dbReference>
<dbReference type="AlphaFoldDB" id="A0A1Q8QKT5"/>
<name>A0A1Q8QKT5_9FIRM</name>
<dbReference type="Proteomes" id="UP000186102">
    <property type="component" value="Unassembled WGS sequence"/>
</dbReference>
<evidence type="ECO:0000313" key="1">
    <source>
        <dbReference type="EMBL" id="OLN27947.1"/>
    </source>
</evidence>
<dbReference type="OrthoDB" id="9757917at2"/>
<gene>
    <name evidence="1" type="ORF">DSOL_4306</name>
</gene>
<comment type="caution">
    <text evidence="1">The sequence shown here is derived from an EMBL/GenBank/DDBJ whole genome shotgun (WGS) entry which is preliminary data.</text>
</comment>
<keyword evidence="2" id="KW-1185">Reference proteome</keyword>
<protein>
    <submittedName>
        <fullName evidence="1">Uncharacterized protein</fullName>
    </submittedName>
</protein>
<accession>A0A1Q8QKT5</accession>
<proteinExistence type="predicted"/>
<evidence type="ECO:0000313" key="2">
    <source>
        <dbReference type="Proteomes" id="UP000186102"/>
    </source>
</evidence>
<dbReference type="RefSeq" id="WP_075366662.1">
    <property type="nucleotide sequence ID" value="NZ_MLBF01000049.1"/>
</dbReference>
<sequence>MEEINQNQVKGRVLQIFKYLQALDQLRNPVIRDFQLQPWSLWIKDLPSYPTIMIGKFEDTFTEAVEDADLSSAYVLKVGRPTLTDAPPPPQIYYSILKDTWMKPELPVRFNLEKVAKSEDGQELTDDFVLKQY</sequence>
<organism evidence="1 2">
    <name type="scientific">Desulfosporosinus metallidurans</name>
    <dbReference type="NCBI Taxonomy" id="1888891"/>
    <lineage>
        <taxon>Bacteria</taxon>
        <taxon>Bacillati</taxon>
        <taxon>Bacillota</taxon>
        <taxon>Clostridia</taxon>
        <taxon>Eubacteriales</taxon>
        <taxon>Desulfitobacteriaceae</taxon>
        <taxon>Desulfosporosinus</taxon>
    </lineage>
</organism>